<proteinExistence type="predicted"/>
<dbReference type="Proteomes" id="UP000179807">
    <property type="component" value="Unassembled WGS sequence"/>
</dbReference>
<evidence type="ECO:0000313" key="2">
    <source>
        <dbReference type="EMBL" id="OHT16746.1"/>
    </source>
</evidence>
<evidence type="ECO:0000313" key="3">
    <source>
        <dbReference type="Proteomes" id="UP000179807"/>
    </source>
</evidence>
<feature type="compositionally biased region" description="Gly residues" evidence="1">
    <location>
        <begin position="230"/>
        <end position="263"/>
    </location>
</feature>
<name>A0A1J4L007_9EUKA</name>
<organism evidence="2 3">
    <name type="scientific">Tritrichomonas foetus</name>
    <dbReference type="NCBI Taxonomy" id="1144522"/>
    <lineage>
        <taxon>Eukaryota</taxon>
        <taxon>Metamonada</taxon>
        <taxon>Parabasalia</taxon>
        <taxon>Tritrichomonadida</taxon>
        <taxon>Tritrichomonadidae</taxon>
        <taxon>Tritrichomonas</taxon>
    </lineage>
</organism>
<feature type="region of interest" description="Disordered" evidence="1">
    <location>
        <begin position="106"/>
        <end position="130"/>
    </location>
</feature>
<feature type="region of interest" description="Disordered" evidence="1">
    <location>
        <begin position="1"/>
        <end position="56"/>
    </location>
</feature>
<feature type="compositionally biased region" description="Low complexity" evidence="1">
    <location>
        <begin position="12"/>
        <end position="25"/>
    </location>
</feature>
<protein>
    <submittedName>
        <fullName evidence="2">Uncharacterized protein</fullName>
    </submittedName>
</protein>
<dbReference type="VEuPathDB" id="TrichDB:TRFO_41614"/>
<keyword evidence="3" id="KW-1185">Reference proteome</keyword>
<comment type="caution">
    <text evidence="2">The sequence shown here is derived from an EMBL/GenBank/DDBJ whole genome shotgun (WGS) entry which is preliminary data.</text>
</comment>
<dbReference type="RefSeq" id="XP_068369882.1">
    <property type="nucleotide sequence ID" value="XM_068513882.1"/>
</dbReference>
<dbReference type="EMBL" id="MLAK01000077">
    <property type="protein sequence ID" value="OHT16746.1"/>
    <property type="molecule type" value="Genomic_DNA"/>
</dbReference>
<feature type="compositionally biased region" description="Basic and acidic residues" evidence="1">
    <location>
        <begin position="46"/>
        <end position="56"/>
    </location>
</feature>
<feature type="compositionally biased region" description="Acidic residues" evidence="1">
    <location>
        <begin position="113"/>
        <end position="124"/>
    </location>
</feature>
<dbReference type="AlphaFoldDB" id="A0A1J4L007"/>
<reference evidence="2" key="1">
    <citation type="submission" date="2016-10" db="EMBL/GenBank/DDBJ databases">
        <authorList>
            <person name="Benchimol M."/>
            <person name="Almeida L.G."/>
            <person name="Vasconcelos A.T."/>
            <person name="Perreira-Neves A."/>
            <person name="Rosa I.A."/>
            <person name="Tasca T."/>
            <person name="Bogo M.R."/>
            <person name="de Souza W."/>
        </authorList>
    </citation>
    <scope>NUCLEOTIDE SEQUENCE [LARGE SCALE GENOMIC DNA]</scope>
    <source>
        <strain evidence="2">K</strain>
    </source>
</reference>
<evidence type="ECO:0000256" key="1">
    <source>
        <dbReference type="SAM" id="MobiDB-lite"/>
    </source>
</evidence>
<accession>A0A1J4L007</accession>
<feature type="region of interest" description="Disordered" evidence="1">
    <location>
        <begin position="213"/>
        <end position="269"/>
    </location>
</feature>
<sequence>MSIRTRFLPTRSNENNPNKSESSSSLQRNDFWNFKPTKPAIPPTFRRSEERTRRSRDISVFKKRNVTPELASERYPMFWSIFHEYYEDKQDSHHRVDFEQPAHNNSIEQNDQFSDDDSDNEIEPIGEAGGFSFTPMNEVSRFDFESGFNYFTNNIDQQTFENHFNEIRFGFLNGFYKLRDQNAMVRIPDPSEGFRYNVRKSFGDVSTVTKTFMSIAHPRGGRGGRNDTAGGRGGRGGNRGRGGQNNRGGNRGRGGQNNRGGGNNPRNRF</sequence>
<gene>
    <name evidence="2" type="ORF">TRFO_41614</name>
</gene>
<dbReference type="GeneID" id="94848586"/>